<feature type="compositionally biased region" description="Acidic residues" evidence="1">
    <location>
        <begin position="173"/>
        <end position="187"/>
    </location>
</feature>
<sequence>MEISSYIRCGGIEIDPVFSEDFTLFVHHSAFLDLVCKHEGAAEQIPWAQWGPAVSHWFKADTVPMNWITTAAGQQCVVIGCEPPKAGYRYVILNFNRDNMRWMKKRLAEEDACDSAPAPLMPPLPARAESCMVYKDRRTWGLGPSFTLLHGPPSQVEPVHEDDKDQFQVGEGNTEDEEDEYDEPVFA</sequence>
<dbReference type="OrthoDB" id="2751409at2759"/>
<dbReference type="EMBL" id="CACVBS010000031">
    <property type="protein sequence ID" value="CAA7261076.1"/>
    <property type="molecule type" value="Genomic_DNA"/>
</dbReference>
<organism evidence="2 3">
    <name type="scientific">Cyclocybe aegerita</name>
    <name type="common">Black poplar mushroom</name>
    <name type="synonym">Agrocybe aegerita</name>
    <dbReference type="NCBI Taxonomy" id="1973307"/>
    <lineage>
        <taxon>Eukaryota</taxon>
        <taxon>Fungi</taxon>
        <taxon>Dikarya</taxon>
        <taxon>Basidiomycota</taxon>
        <taxon>Agaricomycotina</taxon>
        <taxon>Agaricomycetes</taxon>
        <taxon>Agaricomycetidae</taxon>
        <taxon>Agaricales</taxon>
        <taxon>Agaricineae</taxon>
        <taxon>Bolbitiaceae</taxon>
        <taxon>Cyclocybe</taxon>
    </lineage>
</organism>
<keyword evidence="3" id="KW-1185">Reference proteome</keyword>
<evidence type="ECO:0000313" key="3">
    <source>
        <dbReference type="Proteomes" id="UP000467700"/>
    </source>
</evidence>
<dbReference type="AlphaFoldDB" id="A0A8S0W879"/>
<dbReference type="Proteomes" id="UP000467700">
    <property type="component" value="Unassembled WGS sequence"/>
</dbReference>
<evidence type="ECO:0000313" key="2">
    <source>
        <dbReference type="EMBL" id="CAA7261076.1"/>
    </source>
</evidence>
<comment type="caution">
    <text evidence="2">The sequence shown here is derived from an EMBL/GenBank/DDBJ whole genome shotgun (WGS) entry which is preliminary data.</text>
</comment>
<accession>A0A8S0W879</accession>
<name>A0A8S0W879_CYCAE</name>
<gene>
    <name evidence="2" type="ORF">AAE3_LOCUS3327</name>
</gene>
<protein>
    <submittedName>
        <fullName evidence="2">Uncharacterized protein</fullName>
    </submittedName>
</protein>
<evidence type="ECO:0000256" key="1">
    <source>
        <dbReference type="SAM" id="MobiDB-lite"/>
    </source>
</evidence>
<proteinExistence type="predicted"/>
<reference evidence="2 3" key="1">
    <citation type="submission" date="2020-01" db="EMBL/GenBank/DDBJ databases">
        <authorList>
            <person name="Gupta K D."/>
        </authorList>
    </citation>
    <scope>NUCLEOTIDE SEQUENCE [LARGE SCALE GENOMIC DNA]</scope>
</reference>
<feature type="region of interest" description="Disordered" evidence="1">
    <location>
        <begin position="150"/>
        <end position="187"/>
    </location>
</feature>